<dbReference type="Proteomes" id="UP000632454">
    <property type="component" value="Unassembled WGS sequence"/>
</dbReference>
<keyword evidence="3 9" id="KW-1003">Cell membrane</keyword>
<dbReference type="Pfam" id="PF00584">
    <property type="entry name" value="SecE"/>
    <property type="match status" value="1"/>
</dbReference>
<proteinExistence type="inferred from homology"/>
<accession>A0ABQ1URL3</accession>
<dbReference type="InterPro" id="IPR038379">
    <property type="entry name" value="SecE_sf"/>
</dbReference>
<feature type="compositionally biased region" description="Polar residues" evidence="10">
    <location>
        <begin position="31"/>
        <end position="45"/>
    </location>
</feature>
<evidence type="ECO:0000256" key="5">
    <source>
        <dbReference type="ARBA" id="ARBA00022927"/>
    </source>
</evidence>
<keyword evidence="7 9" id="KW-0811">Translocation</keyword>
<dbReference type="PANTHER" id="PTHR33910">
    <property type="entry name" value="PROTEIN TRANSLOCASE SUBUNIT SECE"/>
    <property type="match status" value="1"/>
</dbReference>
<gene>
    <name evidence="9 11" type="primary">secE</name>
    <name evidence="11" type="ORF">GCM10007298_18930</name>
</gene>
<evidence type="ECO:0000256" key="7">
    <source>
        <dbReference type="ARBA" id="ARBA00023010"/>
    </source>
</evidence>
<reference evidence="12" key="1">
    <citation type="journal article" date="2019" name="Int. J. Syst. Evol. Microbiol.">
        <title>The Global Catalogue of Microorganisms (GCM) 10K type strain sequencing project: providing services to taxonomists for standard genome sequencing and annotation.</title>
        <authorList>
            <consortium name="The Broad Institute Genomics Platform"/>
            <consortium name="The Broad Institute Genome Sequencing Center for Infectious Disease"/>
            <person name="Wu L."/>
            <person name="Ma J."/>
        </authorList>
    </citation>
    <scope>NUCLEOTIDE SEQUENCE [LARGE SCALE GENOMIC DNA]</scope>
    <source>
        <strain evidence="12">CCM 7855</strain>
    </source>
</reference>
<comment type="similarity">
    <text evidence="9">Belongs to the SecE/SEC61-gamma family.</text>
</comment>
<evidence type="ECO:0000256" key="9">
    <source>
        <dbReference type="HAMAP-Rule" id="MF_00422"/>
    </source>
</evidence>
<evidence type="ECO:0000256" key="1">
    <source>
        <dbReference type="ARBA" id="ARBA00004370"/>
    </source>
</evidence>
<evidence type="ECO:0000256" key="8">
    <source>
        <dbReference type="ARBA" id="ARBA00023136"/>
    </source>
</evidence>
<comment type="caution">
    <text evidence="11">The sequence shown here is derived from an EMBL/GenBank/DDBJ whole genome shotgun (WGS) entry which is preliminary data.</text>
</comment>
<keyword evidence="5 9" id="KW-0653">Protein transport</keyword>
<evidence type="ECO:0000256" key="3">
    <source>
        <dbReference type="ARBA" id="ARBA00022475"/>
    </source>
</evidence>
<evidence type="ECO:0000256" key="4">
    <source>
        <dbReference type="ARBA" id="ARBA00022692"/>
    </source>
</evidence>
<dbReference type="PROSITE" id="PS01067">
    <property type="entry name" value="SECE_SEC61G"/>
    <property type="match status" value="1"/>
</dbReference>
<evidence type="ECO:0000256" key="6">
    <source>
        <dbReference type="ARBA" id="ARBA00022989"/>
    </source>
</evidence>
<dbReference type="InterPro" id="IPR005807">
    <property type="entry name" value="SecE_bac"/>
</dbReference>
<dbReference type="RefSeq" id="WP_188489037.1">
    <property type="nucleotide sequence ID" value="NZ_BMCS01000001.1"/>
</dbReference>
<dbReference type="Gene3D" id="1.20.5.1030">
    <property type="entry name" value="Preprotein translocase secy subunit"/>
    <property type="match status" value="1"/>
</dbReference>
<dbReference type="EMBL" id="BMCS01000001">
    <property type="protein sequence ID" value="GGF23217.1"/>
    <property type="molecule type" value="Genomic_DNA"/>
</dbReference>
<organism evidence="11 12">
    <name type="scientific">Williamsia phyllosphaerae</name>
    <dbReference type="NCBI Taxonomy" id="885042"/>
    <lineage>
        <taxon>Bacteria</taxon>
        <taxon>Bacillati</taxon>
        <taxon>Actinomycetota</taxon>
        <taxon>Actinomycetes</taxon>
        <taxon>Mycobacteriales</taxon>
        <taxon>Nocardiaceae</taxon>
        <taxon>Williamsia</taxon>
    </lineage>
</organism>
<comment type="function">
    <text evidence="9">Essential subunit of the Sec protein translocation channel SecYEG. Clamps together the 2 halves of SecY. May contact the channel plug during translocation.</text>
</comment>
<keyword evidence="12" id="KW-1185">Reference proteome</keyword>
<dbReference type="PANTHER" id="PTHR33910:SF1">
    <property type="entry name" value="PROTEIN TRANSLOCASE SUBUNIT SECE"/>
    <property type="match status" value="1"/>
</dbReference>
<keyword evidence="2 9" id="KW-0813">Transport</keyword>
<evidence type="ECO:0000313" key="12">
    <source>
        <dbReference type="Proteomes" id="UP000632454"/>
    </source>
</evidence>
<evidence type="ECO:0000313" key="11">
    <source>
        <dbReference type="EMBL" id="GGF23217.1"/>
    </source>
</evidence>
<dbReference type="InterPro" id="IPR001901">
    <property type="entry name" value="Translocase_SecE/Sec61-g"/>
</dbReference>
<evidence type="ECO:0000256" key="2">
    <source>
        <dbReference type="ARBA" id="ARBA00022448"/>
    </source>
</evidence>
<sequence>MSKRDRAARAKGTPEAETTDGVTDAADVLTDETTARPTGKRSSTPRGKRSTAPDSEAETASSVALKERSSRSSTATDQSRNPFIRLWIFLKQVVGELKKVIWPSRSEMVRYTIIVLIFVIVMTAFISGIDLGFAKAVLWLFG</sequence>
<keyword evidence="4 9" id="KW-0812">Transmembrane</keyword>
<feature type="region of interest" description="Disordered" evidence="10">
    <location>
        <begin position="1"/>
        <end position="78"/>
    </location>
</feature>
<feature type="transmembrane region" description="Helical" evidence="9">
    <location>
        <begin position="108"/>
        <end position="129"/>
    </location>
</feature>
<comment type="subcellular location">
    <subcellularLocation>
        <location evidence="9">Cell membrane</location>
        <topology evidence="9">Single-pass membrane protein</topology>
    </subcellularLocation>
    <subcellularLocation>
        <location evidence="1">Membrane</location>
    </subcellularLocation>
</comment>
<name>A0ABQ1URL3_9NOCA</name>
<keyword evidence="6 9" id="KW-1133">Transmembrane helix</keyword>
<evidence type="ECO:0000256" key="10">
    <source>
        <dbReference type="SAM" id="MobiDB-lite"/>
    </source>
</evidence>
<dbReference type="NCBIfam" id="TIGR00964">
    <property type="entry name" value="secE_bact"/>
    <property type="match status" value="1"/>
</dbReference>
<dbReference type="HAMAP" id="MF_00422">
    <property type="entry name" value="SecE"/>
    <property type="match status" value="1"/>
</dbReference>
<keyword evidence="8 9" id="KW-0472">Membrane</keyword>
<protein>
    <recommendedName>
        <fullName evidence="9">Protein translocase subunit SecE</fullName>
    </recommendedName>
</protein>
<feature type="compositionally biased region" description="Basic and acidic residues" evidence="10">
    <location>
        <begin position="1"/>
        <end position="14"/>
    </location>
</feature>
<comment type="subunit">
    <text evidence="9">Component of the Sec protein translocase complex. Heterotrimer consisting of SecY, SecE and SecG subunits. The heterotrimers can form oligomers, although 1 heterotrimer is thought to be able to translocate proteins. Interacts with the ribosome. Interacts with SecDF, and other proteins may be involved. Interacts with SecA.</text>
</comment>